<dbReference type="RefSeq" id="WP_284188322.1">
    <property type="nucleotide sequence ID" value="NZ_BSPX01000038.1"/>
</dbReference>
<gene>
    <name evidence="1" type="ORF">GCM10007933_25580</name>
</gene>
<name>A0ABQ6FDV0_9RHOO</name>
<dbReference type="SMART" id="SM00882">
    <property type="entry name" value="CoA_trans"/>
    <property type="match status" value="2"/>
</dbReference>
<dbReference type="PANTHER" id="PTHR43293:SF1">
    <property type="entry name" value="ACETATE COA-TRANSFERASE YDIF"/>
    <property type="match status" value="1"/>
</dbReference>
<organism evidence="1 2">
    <name type="scientific">Zoogloea oryzae</name>
    <dbReference type="NCBI Taxonomy" id="310767"/>
    <lineage>
        <taxon>Bacteria</taxon>
        <taxon>Pseudomonadati</taxon>
        <taxon>Pseudomonadota</taxon>
        <taxon>Betaproteobacteria</taxon>
        <taxon>Rhodocyclales</taxon>
        <taxon>Zoogloeaceae</taxon>
        <taxon>Zoogloea</taxon>
    </lineage>
</organism>
<dbReference type="Pfam" id="PF01144">
    <property type="entry name" value="CoA_trans"/>
    <property type="match status" value="1"/>
</dbReference>
<dbReference type="SUPFAM" id="SSF100950">
    <property type="entry name" value="NagB/RpiA/CoA transferase-like"/>
    <property type="match status" value="2"/>
</dbReference>
<comment type="caution">
    <text evidence="1">The sequence shown here is derived from an EMBL/GenBank/DDBJ whole genome shotgun (WGS) entry which is preliminary data.</text>
</comment>
<sequence>MNTSQNPVTTALPTAGNGKIVSAREAVRLIRDGDTVATGGFVGIGFPENIAVALEEYFLETEGEDMHGLGAPRNLTLVYAAGQGDGKDRGLNHLGHDGLVARVIGGHWGLVPRLQQLAVASRIEAYNLPQGVITHLFRDIAAGKPGTLTRVGLGTFVDPRFGGGKLNERTTTDIVRLMEIDGEEYLFYKAFPIHVGIIRGTTADADGNITMEKEALTLEAQAIAMAAHNSGGIVIAQVERIAERGSLNPRQVKIPGIFVNCVVVAEKPEYHMQTFIETYSPAFAGELRVPMSAVAPMEMSERKIIARRAALELRANAVVNLGIGMPEGLAAVAAEEKVTDLITMTAEPGVIGGVPAGGLNFGAAINPQAIIDQPSQFDFYDGGGLDMAFLGLAQADREGNLNVSRFGPRLAGAGGFINISQNAKKVVFVGTFTAGNLKVAIEAGKLIIENDGSASKFVEQVEHRTFSGPEANRRGTPVLYITERCVFRLGPDGLVLAEVAPGIDIERDILARMDFRPQIPAEPALMDPRIFADGPMHLRPDLLEMPLDERLSYDPAGQLFFVNFEGLNLRTSADIERIRVAVEGRLAAIGHKVAAVVNYDRFSIAPEVVDEYAAMVKALVERHYTQVTRYTSSTFLRLQLAGAFDRSATPGQLYADAGAAHAGLRQR</sequence>
<keyword evidence="2" id="KW-1185">Reference proteome</keyword>
<reference evidence="2" key="1">
    <citation type="journal article" date="2019" name="Int. J. Syst. Evol. Microbiol.">
        <title>The Global Catalogue of Microorganisms (GCM) 10K type strain sequencing project: providing services to taxonomists for standard genome sequencing and annotation.</title>
        <authorList>
            <consortium name="The Broad Institute Genomics Platform"/>
            <consortium name="The Broad Institute Genome Sequencing Center for Infectious Disease"/>
            <person name="Wu L."/>
            <person name="Ma J."/>
        </authorList>
    </citation>
    <scope>NUCLEOTIDE SEQUENCE [LARGE SCALE GENOMIC DNA]</scope>
    <source>
        <strain evidence="2">NBRC 102407</strain>
    </source>
</reference>
<evidence type="ECO:0000313" key="2">
    <source>
        <dbReference type="Proteomes" id="UP001157167"/>
    </source>
</evidence>
<protein>
    <submittedName>
        <fullName evidence="1">Acyl CoA:acetate/3-ketoacid CoA transferase</fullName>
    </submittedName>
</protein>
<dbReference type="GO" id="GO:0016740">
    <property type="term" value="F:transferase activity"/>
    <property type="evidence" value="ECO:0007669"/>
    <property type="project" value="UniProtKB-KW"/>
</dbReference>
<dbReference type="PANTHER" id="PTHR43293">
    <property type="entry name" value="ACETATE COA-TRANSFERASE YDIF"/>
    <property type="match status" value="1"/>
</dbReference>
<dbReference type="InterPro" id="IPR004165">
    <property type="entry name" value="CoA_trans_fam_I"/>
</dbReference>
<keyword evidence="1" id="KW-0808">Transferase</keyword>
<dbReference type="InterPro" id="IPR037171">
    <property type="entry name" value="NagB/RpiA_transferase-like"/>
</dbReference>
<accession>A0ABQ6FDV0</accession>
<dbReference type="EMBL" id="BSPX01000038">
    <property type="protein sequence ID" value="GLT23096.1"/>
    <property type="molecule type" value="Genomic_DNA"/>
</dbReference>
<dbReference type="Proteomes" id="UP001157167">
    <property type="component" value="Unassembled WGS sequence"/>
</dbReference>
<dbReference type="Gene3D" id="3.40.1080.10">
    <property type="entry name" value="Glutaconate Coenzyme A-transferase"/>
    <property type="match status" value="2"/>
</dbReference>
<proteinExistence type="predicted"/>
<evidence type="ECO:0000313" key="1">
    <source>
        <dbReference type="EMBL" id="GLT23096.1"/>
    </source>
</evidence>